<keyword evidence="3" id="KW-1185">Reference proteome</keyword>
<feature type="compositionally biased region" description="Polar residues" evidence="1">
    <location>
        <begin position="159"/>
        <end position="183"/>
    </location>
</feature>
<feature type="compositionally biased region" description="Polar residues" evidence="1">
    <location>
        <begin position="91"/>
        <end position="106"/>
    </location>
</feature>
<dbReference type="Proteomes" id="UP000800036">
    <property type="component" value="Unassembled WGS sequence"/>
</dbReference>
<feature type="region of interest" description="Disordered" evidence="1">
    <location>
        <begin position="79"/>
        <end position="187"/>
    </location>
</feature>
<accession>A0A6A5VM59</accession>
<evidence type="ECO:0000256" key="1">
    <source>
        <dbReference type="SAM" id="MobiDB-lite"/>
    </source>
</evidence>
<evidence type="ECO:0000313" key="2">
    <source>
        <dbReference type="EMBL" id="KAF1974467.1"/>
    </source>
</evidence>
<evidence type="ECO:0000313" key="3">
    <source>
        <dbReference type="Proteomes" id="UP000800036"/>
    </source>
</evidence>
<proteinExistence type="predicted"/>
<dbReference type="AlphaFoldDB" id="A0A6A5VM59"/>
<sequence>MDPALHVNPIGATAFSFNFDDLNGPIPASAYSFTTGVPDPPIALSNIANFLSTTTDAPPKPTDHAPGNTPEAVVTATAGVRPTFDPKPKSRPNSPNHPSASQSTTLPGGSPPNDPPNNDPPSKELPSNIPPSSRASHHLPGTEPTGLPDDTPLKDLPNNVPTNSPASNDHAGTNPTRLPQNPNAGLVTAPVTVPFTWTMPLSQATRPPDNGVPYTLIATVGGSPINANPSSPGVVIIGGPGTPGSQTLSAGSPPVVVPGTILSVSLTSGALIISGKSTLLPVGALGGQTVWADPSRSNEVIIGDPNSPQQLHTLSVDGEPMVISGTTVALSSSTGSATGSGSTRLKGLSMVLDPASGSLNVIGEYILKSGDAQVSIDGQTVFFDPSGHSAVIDGVNQPLRSLPVLVVEHDGTASVLALGQSASSPSGTDNSQELPASKSSQISSQPLVKSSGILISSQTGPKTTGVSLGTPDEGVPSDRARPNVASAVPSTSWTVLFISLLCIMLI</sequence>
<gene>
    <name evidence="2" type="ORF">BU23DRAFT_567300</name>
</gene>
<feature type="compositionally biased region" description="Polar residues" evidence="1">
    <location>
        <begin position="420"/>
        <end position="467"/>
    </location>
</feature>
<name>A0A6A5VM59_9PLEO</name>
<organism evidence="2 3">
    <name type="scientific">Bimuria novae-zelandiae CBS 107.79</name>
    <dbReference type="NCBI Taxonomy" id="1447943"/>
    <lineage>
        <taxon>Eukaryota</taxon>
        <taxon>Fungi</taxon>
        <taxon>Dikarya</taxon>
        <taxon>Ascomycota</taxon>
        <taxon>Pezizomycotina</taxon>
        <taxon>Dothideomycetes</taxon>
        <taxon>Pleosporomycetidae</taxon>
        <taxon>Pleosporales</taxon>
        <taxon>Massarineae</taxon>
        <taxon>Didymosphaeriaceae</taxon>
        <taxon>Bimuria</taxon>
    </lineage>
</organism>
<feature type="compositionally biased region" description="Pro residues" evidence="1">
    <location>
        <begin position="109"/>
        <end position="119"/>
    </location>
</feature>
<dbReference type="OrthoDB" id="3944128at2759"/>
<reference evidence="2" key="1">
    <citation type="journal article" date="2020" name="Stud. Mycol.">
        <title>101 Dothideomycetes genomes: a test case for predicting lifestyles and emergence of pathogens.</title>
        <authorList>
            <person name="Haridas S."/>
            <person name="Albert R."/>
            <person name="Binder M."/>
            <person name="Bloem J."/>
            <person name="Labutti K."/>
            <person name="Salamov A."/>
            <person name="Andreopoulos B."/>
            <person name="Baker S."/>
            <person name="Barry K."/>
            <person name="Bills G."/>
            <person name="Bluhm B."/>
            <person name="Cannon C."/>
            <person name="Castanera R."/>
            <person name="Culley D."/>
            <person name="Daum C."/>
            <person name="Ezra D."/>
            <person name="Gonzalez J."/>
            <person name="Henrissat B."/>
            <person name="Kuo A."/>
            <person name="Liang C."/>
            <person name="Lipzen A."/>
            <person name="Lutzoni F."/>
            <person name="Magnuson J."/>
            <person name="Mondo S."/>
            <person name="Nolan M."/>
            <person name="Ohm R."/>
            <person name="Pangilinan J."/>
            <person name="Park H.-J."/>
            <person name="Ramirez L."/>
            <person name="Alfaro M."/>
            <person name="Sun H."/>
            <person name="Tritt A."/>
            <person name="Yoshinaga Y."/>
            <person name="Zwiers L.-H."/>
            <person name="Turgeon B."/>
            <person name="Goodwin S."/>
            <person name="Spatafora J."/>
            <person name="Crous P."/>
            <person name="Grigoriev I."/>
        </authorList>
    </citation>
    <scope>NUCLEOTIDE SEQUENCE</scope>
    <source>
        <strain evidence="2">CBS 107.79</strain>
    </source>
</reference>
<protein>
    <submittedName>
        <fullName evidence="2">Uncharacterized protein</fullName>
    </submittedName>
</protein>
<dbReference type="EMBL" id="ML976674">
    <property type="protein sequence ID" value="KAF1974467.1"/>
    <property type="molecule type" value="Genomic_DNA"/>
</dbReference>
<feature type="region of interest" description="Disordered" evidence="1">
    <location>
        <begin position="419"/>
        <end position="484"/>
    </location>
</feature>